<dbReference type="Pfam" id="PF04307">
    <property type="entry name" value="YdjM"/>
    <property type="match status" value="1"/>
</dbReference>
<keyword evidence="2" id="KW-0378">Hydrolase</keyword>
<dbReference type="InterPro" id="IPR007404">
    <property type="entry name" value="YdjM-like"/>
</dbReference>
<dbReference type="GO" id="GO:0016787">
    <property type="term" value="F:hydrolase activity"/>
    <property type="evidence" value="ECO:0007669"/>
    <property type="project" value="UniProtKB-KW"/>
</dbReference>
<comment type="caution">
    <text evidence="2">The sequence shown here is derived from an EMBL/GenBank/DDBJ whole genome shotgun (WGS) entry which is preliminary data.</text>
</comment>
<keyword evidence="1" id="KW-1133">Transmembrane helix</keyword>
<evidence type="ECO:0000313" key="3">
    <source>
        <dbReference type="Proteomes" id="UP001300012"/>
    </source>
</evidence>
<protein>
    <submittedName>
        <fullName evidence="2">Metal-dependent hydrolase</fullName>
    </submittedName>
</protein>
<dbReference type="EMBL" id="JANQBD010000011">
    <property type="protein sequence ID" value="MCR8632834.1"/>
    <property type="molecule type" value="Genomic_DNA"/>
</dbReference>
<feature type="transmembrane region" description="Helical" evidence="1">
    <location>
        <begin position="132"/>
        <end position="154"/>
    </location>
</feature>
<evidence type="ECO:0000256" key="1">
    <source>
        <dbReference type="SAM" id="Phobius"/>
    </source>
</evidence>
<accession>A0ABT1YKB8</accession>
<organism evidence="2 3">
    <name type="scientific">Paenibacillus radicis</name>
    <name type="common">ex Xue et al. 2023</name>
    <dbReference type="NCBI Taxonomy" id="2972489"/>
    <lineage>
        <taxon>Bacteria</taxon>
        <taxon>Bacillati</taxon>
        <taxon>Bacillota</taxon>
        <taxon>Bacilli</taxon>
        <taxon>Bacillales</taxon>
        <taxon>Paenibacillaceae</taxon>
        <taxon>Paenibacillus</taxon>
    </lineage>
</organism>
<dbReference type="PANTHER" id="PTHR40031:SF1">
    <property type="entry name" value="MEMBRANE-BOUND METAL-DEPENDENT HYDROLASE"/>
    <property type="match status" value="1"/>
</dbReference>
<name>A0ABT1YKB8_9BACL</name>
<feature type="transmembrane region" description="Helical" evidence="1">
    <location>
        <begin position="93"/>
        <end position="112"/>
    </location>
</feature>
<dbReference type="Proteomes" id="UP001300012">
    <property type="component" value="Unassembled WGS sequence"/>
</dbReference>
<proteinExistence type="predicted"/>
<keyword evidence="3" id="KW-1185">Reference proteome</keyword>
<keyword evidence="1" id="KW-0812">Transmembrane</keyword>
<reference evidence="2 3" key="1">
    <citation type="submission" date="2022-08" db="EMBL/GenBank/DDBJ databases">
        <title>Paenibacillus endoradicis sp. nov., Paenibacillus radicibacter sp. nov and Paenibacillus pararadicis sp. nov., three cold-adapted plant growth-promoting bacteria isolated from root of Larix gmelinii in Great Khingan.</title>
        <authorList>
            <person name="Xue H."/>
        </authorList>
    </citation>
    <scope>NUCLEOTIDE SEQUENCE [LARGE SCALE GENOMIC DNA]</scope>
    <source>
        <strain evidence="2 3">N5-1-1-5</strain>
    </source>
</reference>
<feature type="transmembrane region" description="Helical" evidence="1">
    <location>
        <begin position="69"/>
        <end position="87"/>
    </location>
</feature>
<dbReference type="PANTHER" id="PTHR40031">
    <property type="entry name" value="HYPOTHETICAL MEMBRANE SPANNING PROTEIN"/>
    <property type="match status" value="1"/>
</dbReference>
<dbReference type="InterPro" id="IPR053170">
    <property type="entry name" value="Transcription_regulator"/>
</dbReference>
<evidence type="ECO:0000313" key="2">
    <source>
        <dbReference type="EMBL" id="MCR8632834.1"/>
    </source>
</evidence>
<gene>
    <name evidence="2" type="ORF">NV381_16650</name>
</gene>
<sequence>MDSGTHLVIGFGLAGLAYIDPIVAADPTVSTAVLIGTVIGSQIPDVDTLLRLKSNASYIKNHRGLSHSLPALALWTALITIALMLGFGELPLGHVALWVFVAVAFHVFTDLFNTYGTQAMRPLSEKWISWNIIHIFDPIIFLSHIVAIFMWSVHLVRPELLFPILYGFLAVYYIWRSWYHYYLESRLYQKDFNYEPGDRYYLIPTFHLNVWQIVKRKPNDHYVLGEYKFSRIKWVDEVTSAVHPAVEASREHTDVAAFLYLSSFACAELRSHDWGYEVYWADVRYRHRKQYPFVAVLLLDNDLMPLDSYVGWVNDSRLSKKLRVNL</sequence>
<feature type="transmembrane region" description="Helical" evidence="1">
    <location>
        <begin position="160"/>
        <end position="179"/>
    </location>
</feature>
<keyword evidence="1" id="KW-0472">Membrane</keyword>
<dbReference type="RefSeq" id="WP_258214416.1">
    <property type="nucleotide sequence ID" value="NZ_JANQBD010000011.1"/>
</dbReference>